<evidence type="ECO:0000313" key="2">
    <source>
        <dbReference type="EMBL" id="QPC41314.1"/>
    </source>
</evidence>
<dbReference type="InterPro" id="IPR002931">
    <property type="entry name" value="Transglutaminase-like"/>
</dbReference>
<dbReference type="Pfam" id="PF01841">
    <property type="entry name" value="Transglut_core"/>
    <property type="match status" value="1"/>
</dbReference>
<dbReference type="InterPro" id="IPR038765">
    <property type="entry name" value="Papain-like_cys_pep_sf"/>
</dbReference>
<sequence>MLITVRHRTRYRFDGSASHSVHSLRLTPQSFESQSVTGWRIAVPGIEGAASFVDGYGNTVHLVTVADPHDDLEIVAEGEVETEDAAGVVRGAREVAPARVYERVTALTEPDDRIRALAAGLEPDDPVERLHALMDRVADAMTFNVGVTEASTPGAEALAAGHGVCQDFAHVFISAARADGCPARYVTGYLLDRDSPNAEANHAWAEAHVDGLGWIGFDVVHRMCPTDIYVRLACGLDALDAAPVRGTRRGGHHDTLDVCVEVQQQTSQQ</sequence>
<dbReference type="SUPFAM" id="SSF54001">
    <property type="entry name" value="Cysteine proteinases"/>
    <property type="match status" value="1"/>
</dbReference>
<dbReference type="SMART" id="SM00460">
    <property type="entry name" value="TGc"/>
    <property type="match status" value="1"/>
</dbReference>
<dbReference type="PANTHER" id="PTHR33490">
    <property type="entry name" value="BLR5614 PROTEIN-RELATED"/>
    <property type="match status" value="1"/>
</dbReference>
<name>A0A7S8C0V2_9HYPH</name>
<proteinExistence type="predicted"/>
<dbReference type="AlphaFoldDB" id="A0A7S8C0V2"/>
<dbReference type="KEGG" id="kmn:HW532_00280"/>
<keyword evidence="3" id="KW-1185">Reference proteome</keyword>
<dbReference type="InterPro" id="IPR013589">
    <property type="entry name" value="Bac_transglu_N"/>
</dbReference>
<dbReference type="RefSeq" id="WP_213162530.1">
    <property type="nucleotide sequence ID" value="NZ_CP058214.1"/>
</dbReference>
<dbReference type="PANTHER" id="PTHR33490:SF6">
    <property type="entry name" value="SLL1049 PROTEIN"/>
    <property type="match status" value="1"/>
</dbReference>
<protein>
    <submittedName>
        <fullName evidence="2">Transglutaminase family protein</fullName>
    </submittedName>
</protein>
<organism evidence="2 3">
    <name type="scientific">Kaustia mangrovi</name>
    <dbReference type="NCBI Taxonomy" id="2593653"/>
    <lineage>
        <taxon>Bacteria</taxon>
        <taxon>Pseudomonadati</taxon>
        <taxon>Pseudomonadota</taxon>
        <taxon>Alphaproteobacteria</taxon>
        <taxon>Hyphomicrobiales</taxon>
        <taxon>Parvibaculaceae</taxon>
        <taxon>Kaustia</taxon>
    </lineage>
</organism>
<dbReference type="Pfam" id="PF08379">
    <property type="entry name" value="Bact_transglu_N"/>
    <property type="match status" value="1"/>
</dbReference>
<feature type="domain" description="Transglutaminase-like" evidence="1">
    <location>
        <begin position="157"/>
        <end position="221"/>
    </location>
</feature>
<dbReference type="Gene3D" id="3.10.620.30">
    <property type="match status" value="1"/>
</dbReference>
<dbReference type="EMBL" id="CP058214">
    <property type="protein sequence ID" value="QPC41314.1"/>
    <property type="molecule type" value="Genomic_DNA"/>
</dbReference>
<gene>
    <name evidence="2" type="ORF">HW532_00280</name>
</gene>
<evidence type="ECO:0000313" key="3">
    <source>
        <dbReference type="Proteomes" id="UP000593594"/>
    </source>
</evidence>
<reference evidence="2 3" key="1">
    <citation type="submission" date="2020-06" db="EMBL/GenBank/DDBJ databases">
        <title>Genome sequence of 2 isolates from Red Sea Mangroves.</title>
        <authorList>
            <person name="Sefrji F."/>
            <person name="Michoud G."/>
            <person name="Merlino G."/>
            <person name="Daffonchio D."/>
        </authorList>
    </citation>
    <scope>NUCLEOTIDE SEQUENCE [LARGE SCALE GENOMIC DNA]</scope>
    <source>
        <strain evidence="2 3">R1DC25</strain>
    </source>
</reference>
<evidence type="ECO:0000259" key="1">
    <source>
        <dbReference type="SMART" id="SM00460"/>
    </source>
</evidence>
<accession>A0A7S8C0V2</accession>
<dbReference type="Proteomes" id="UP000593594">
    <property type="component" value="Chromosome"/>
</dbReference>